<feature type="signal peptide" evidence="4">
    <location>
        <begin position="1"/>
        <end position="21"/>
    </location>
</feature>
<dbReference type="PANTHER" id="PTHR46706">
    <property type="entry name" value="PROTEIN QUA-1-RELATED"/>
    <property type="match status" value="1"/>
</dbReference>
<feature type="coiled-coil region" evidence="2">
    <location>
        <begin position="320"/>
        <end position="347"/>
    </location>
</feature>
<reference evidence="5 7" key="3">
    <citation type="submission" date="2018-11" db="EMBL/GenBank/DDBJ databases">
        <authorList>
            <consortium name="Pathogen Informatics"/>
        </authorList>
    </citation>
    <scope>NUCLEOTIDE SEQUENCE [LARGE SCALE GENOMIC DNA]</scope>
</reference>
<proteinExistence type="predicted"/>
<reference evidence="8" key="4">
    <citation type="submission" date="2024-02" db="UniProtKB">
        <authorList>
            <consortium name="WormBaseParasite"/>
        </authorList>
    </citation>
    <scope>IDENTIFICATION</scope>
    <source>
        <strain evidence="8">pt0022</strain>
    </source>
</reference>
<evidence type="ECO:0000313" key="8">
    <source>
        <dbReference type="WBParaSite" id="mrna-Wban_09763"/>
    </source>
</evidence>
<dbReference type="WBParaSite" id="mrna-Wban_09763">
    <property type="protein sequence ID" value="mrna-Wban_09763"/>
    <property type="gene ID" value="Wban_09763"/>
</dbReference>
<dbReference type="InterPro" id="IPR052140">
    <property type="entry name" value="Dev_Signal_Hedgehog-like"/>
</dbReference>
<protein>
    <submittedName>
        <fullName evidence="5 8">Uncharacterized protein</fullName>
    </submittedName>
</protein>
<dbReference type="FunCoup" id="A0A3P7FKB8">
    <property type="interactions" value="88"/>
</dbReference>
<dbReference type="Proteomes" id="UP000093561">
    <property type="component" value="Unassembled WGS sequence"/>
</dbReference>
<feature type="chain" id="PRO_5018243964" evidence="4">
    <location>
        <begin position="22"/>
        <end position="405"/>
    </location>
</feature>
<sequence length="405" mass="46305">MLLLTSLSVCLIIIQNTYIFASYCGEDAIPFSLQALQSGQPVLGCARPSCFGWGVKTDKGARFYRIHKKNDGFMRHTDLKKYDNAKIMARESQLAFCEKNYASSLCDENMQWVGGLSPSSNITTQPLLLKCCTFDNLKNSWDRGIADVNPGQIVVGGEVMQDGRQYAFDYIANIKKYFKKNGSVAYSVTIRRFWCLPYPTKSNLYVEENTLPYIMNKMATNYETNKQPETNSQQFASQQFDDKIITSIDSTKQFTKQKLSSETLHRSGLSISPIKDFTSTVTQFTSTNQQQQSMIPLNSNQYLDASVNQDIRYVPQQSVMQQQQLQQQQLQQQQQLLQQQQQQQQAQLHPSLYESYSQMQPQQQYHAQPLLYEQQMPSAQQFAPQQSASSHSSQFPLFPSFDQLV</sequence>
<keyword evidence="7" id="KW-1185">Reference proteome</keyword>
<feature type="compositionally biased region" description="Low complexity" evidence="3">
    <location>
        <begin position="378"/>
        <end position="398"/>
    </location>
</feature>
<dbReference type="Proteomes" id="UP000270924">
    <property type="component" value="Unassembled WGS sequence"/>
</dbReference>
<dbReference type="OMA" id="CFGWGVK"/>
<evidence type="ECO:0000256" key="2">
    <source>
        <dbReference type="SAM" id="Coils"/>
    </source>
</evidence>
<organism evidence="5 7">
    <name type="scientific">Wuchereria bancrofti</name>
    <dbReference type="NCBI Taxonomy" id="6293"/>
    <lineage>
        <taxon>Eukaryota</taxon>
        <taxon>Metazoa</taxon>
        <taxon>Ecdysozoa</taxon>
        <taxon>Nematoda</taxon>
        <taxon>Chromadorea</taxon>
        <taxon>Rhabditida</taxon>
        <taxon>Spirurina</taxon>
        <taxon>Spiruromorpha</taxon>
        <taxon>Filarioidea</taxon>
        <taxon>Onchocercidae</taxon>
        <taxon>Wuchereria</taxon>
    </lineage>
</organism>
<dbReference type="EMBL" id="UYWW01000997">
    <property type="protein sequence ID" value="VDM09745.1"/>
    <property type="molecule type" value="Genomic_DNA"/>
</dbReference>
<dbReference type="AlphaFoldDB" id="A0A3P7FKB8"/>
<evidence type="ECO:0000313" key="7">
    <source>
        <dbReference type="Proteomes" id="UP000270924"/>
    </source>
</evidence>
<dbReference type="PANTHER" id="PTHR46706:SF12">
    <property type="entry name" value="PROTEIN QUA-1-RELATED"/>
    <property type="match status" value="1"/>
</dbReference>
<accession>A0A3P7FKB8</accession>
<feature type="region of interest" description="Disordered" evidence="3">
    <location>
        <begin position="378"/>
        <end position="405"/>
    </location>
</feature>
<reference evidence="6" key="2">
    <citation type="journal article" date="2016" name="Mol. Ecol.">
        <title>Population genomics of the filarial nematode parasite Wuchereria bancrofti from mosquitoes.</title>
        <authorList>
            <person name="Small S.T."/>
            <person name="Reimer L.J."/>
            <person name="Tisch D.J."/>
            <person name="King C.L."/>
            <person name="Christensen B.M."/>
            <person name="Siba P.M."/>
            <person name="Kazura J.W."/>
            <person name="Serre D."/>
            <person name="Zimmerman P.A."/>
        </authorList>
    </citation>
    <scope>NUCLEOTIDE SEQUENCE</scope>
    <source>
        <strain evidence="6">pt0022</strain>
    </source>
</reference>
<keyword evidence="2" id="KW-0175">Coiled coil</keyword>
<evidence type="ECO:0000313" key="6">
    <source>
        <dbReference type="Proteomes" id="UP000093561"/>
    </source>
</evidence>
<dbReference type="OrthoDB" id="5212at2759"/>
<keyword evidence="1" id="KW-0217">Developmental protein</keyword>
<evidence type="ECO:0000256" key="1">
    <source>
        <dbReference type="ARBA" id="ARBA00022473"/>
    </source>
</evidence>
<evidence type="ECO:0000256" key="3">
    <source>
        <dbReference type="SAM" id="MobiDB-lite"/>
    </source>
</evidence>
<evidence type="ECO:0000313" key="5">
    <source>
        <dbReference type="EMBL" id="VDM09745.1"/>
    </source>
</evidence>
<gene>
    <name evidence="5" type="ORF">WBA_LOCUS3131</name>
</gene>
<dbReference type="InParanoid" id="A0A3P7FKB8"/>
<name>A0A3P7FKB8_WUCBA</name>
<keyword evidence="4" id="KW-0732">Signal</keyword>
<evidence type="ECO:0000256" key="4">
    <source>
        <dbReference type="SAM" id="SignalP"/>
    </source>
</evidence>
<reference evidence="6" key="1">
    <citation type="submission" date="2015-03" db="EMBL/GenBank/DDBJ databases">
        <title>Wuchereria bancrofti Genome Sequencing Papua New Guinea Strain.</title>
        <authorList>
            <person name="Small S.T."/>
            <person name="Serre D."/>
            <person name="Zimmerman P.A."/>
        </authorList>
    </citation>
    <scope>NUCLEOTIDE SEQUENCE [LARGE SCALE GENOMIC DNA]</scope>
    <source>
        <strain evidence="6">pt0022</strain>
    </source>
</reference>